<dbReference type="EMBL" id="SMGG01000004">
    <property type="protein sequence ID" value="TCK60751.1"/>
    <property type="molecule type" value="Genomic_DNA"/>
</dbReference>
<evidence type="ECO:0000313" key="2">
    <source>
        <dbReference type="Proteomes" id="UP000294614"/>
    </source>
</evidence>
<proteinExistence type="predicted"/>
<reference evidence="1 2" key="1">
    <citation type="submission" date="2019-03" db="EMBL/GenBank/DDBJ databases">
        <title>Genomic Encyclopedia of Type Strains, Phase IV (KMG-IV): sequencing the most valuable type-strain genomes for metagenomic binning, comparative biology and taxonomic classification.</title>
        <authorList>
            <person name="Goeker M."/>
        </authorList>
    </citation>
    <scope>NUCLEOTIDE SEQUENCE [LARGE SCALE GENOMIC DNA]</scope>
    <source>
        <strain evidence="1 2">DSM 24984</strain>
    </source>
</reference>
<dbReference type="Proteomes" id="UP000294614">
    <property type="component" value="Unassembled WGS sequence"/>
</dbReference>
<protein>
    <submittedName>
        <fullName evidence="1">Uncharacterized protein</fullName>
    </submittedName>
</protein>
<name>A0A4V2PRZ7_9BACT</name>
<gene>
    <name evidence="1" type="ORF">C8D98_1630</name>
</gene>
<sequence length="79" mass="8540">MRVDGHARQISKISTAQACGLLTPSGAFSPLRASKPPAFAVLSCSICIGSADRFEAKSSYKPVYAKYVESHRYGIFDIN</sequence>
<dbReference type="AlphaFoldDB" id="A0A4V2PRZ7"/>
<evidence type="ECO:0000313" key="1">
    <source>
        <dbReference type="EMBL" id="TCK60751.1"/>
    </source>
</evidence>
<keyword evidence="2" id="KW-1185">Reference proteome</keyword>
<accession>A0A4V2PRZ7</accession>
<comment type="caution">
    <text evidence="1">The sequence shown here is derived from an EMBL/GenBank/DDBJ whole genome shotgun (WGS) entry which is preliminary data.</text>
</comment>
<organism evidence="1 2">
    <name type="scientific">Seleniivibrio woodruffii</name>
    <dbReference type="NCBI Taxonomy" id="1078050"/>
    <lineage>
        <taxon>Bacteria</taxon>
        <taxon>Pseudomonadati</taxon>
        <taxon>Deferribacterota</taxon>
        <taxon>Deferribacteres</taxon>
        <taxon>Deferribacterales</taxon>
        <taxon>Geovibrionaceae</taxon>
        <taxon>Seleniivibrio</taxon>
    </lineage>
</organism>